<evidence type="ECO:0000256" key="5">
    <source>
        <dbReference type="RuleBase" id="RU362057"/>
    </source>
</evidence>
<dbReference type="Proteomes" id="UP000265566">
    <property type="component" value="Chromosome 7"/>
</dbReference>
<dbReference type="FunFam" id="3.40.50.2000:FF:000057">
    <property type="entry name" value="Glycosyltransferase"/>
    <property type="match status" value="1"/>
</dbReference>
<dbReference type="PANTHER" id="PTHR11926">
    <property type="entry name" value="GLUCOSYL/GLUCURONOSYL TRANSFERASES"/>
    <property type="match status" value="1"/>
</dbReference>
<comment type="caution">
    <text evidence="6">The sequence shown here is derived from an EMBL/GenBank/DDBJ whole genome shotgun (WGS) entry which is preliminary data.</text>
</comment>
<dbReference type="EMBL" id="PSQE01000007">
    <property type="protein sequence ID" value="RHN47165.1"/>
    <property type="molecule type" value="Genomic_DNA"/>
</dbReference>
<protein>
    <recommendedName>
        <fullName evidence="5">Glycosyltransferase</fullName>
        <ecNumber evidence="5">2.4.1.-</ecNumber>
    </recommendedName>
</protein>
<dbReference type="Gene3D" id="3.40.50.2000">
    <property type="entry name" value="Glycogen Phosphorylase B"/>
    <property type="match status" value="2"/>
</dbReference>
<dbReference type="CDD" id="cd03784">
    <property type="entry name" value="GT1_Gtf-like"/>
    <property type="match status" value="1"/>
</dbReference>
<evidence type="ECO:0000313" key="7">
    <source>
        <dbReference type="Proteomes" id="UP000265566"/>
    </source>
</evidence>
<comment type="similarity">
    <text evidence="1 4">Belongs to the UDP-glycosyltransferase family.</text>
</comment>
<gene>
    <name evidence="6" type="ORF">MtrunA17_Chr7g0249981</name>
</gene>
<dbReference type="Pfam" id="PF00201">
    <property type="entry name" value="UDPGT"/>
    <property type="match status" value="1"/>
</dbReference>
<dbReference type="InterPro" id="IPR035595">
    <property type="entry name" value="UDP_glycos_trans_CS"/>
</dbReference>
<dbReference type="GO" id="GO:0008194">
    <property type="term" value="F:UDP-glycosyltransferase activity"/>
    <property type="evidence" value="ECO:0007669"/>
    <property type="project" value="InterPro"/>
</dbReference>
<keyword evidence="3 4" id="KW-0808">Transferase</keyword>
<evidence type="ECO:0000313" key="6">
    <source>
        <dbReference type="EMBL" id="RHN47165.1"/>
    </source>
</evidence>
<sequence length="491" mass="55852">MQKRGKKTFSSIKKMEKKIIANKVHCLVLSYPLQGHINPMLQFSKLLQHEGVRVTLVTTRYHRKTLQSVPPSFTIETISDGFDNGGVEEAGGHKAYLDTFWQVGPKTLAQLIEKFGTLGNKVDCVIYNSFFPWALDVAKRFGIVGVSYLTQNMLVNSIYYHVHQGTLKVPLMEDEISLPLLPRIELGDMPSFFSTKGENQVLLDLLVGQFSNIDKADWILCNTFYEMEKEVVDWTIKIWPKFMTIGPSIPSKFLDKRLKDDEDYGAAQFKTNEKCMEWLNDKPKGSVVYVSFGSMVSLDEEQIQELAYGLRDSGSYFLWVVRASEETKLPKDFEKESKKSLVVTWCSQLKVLAHEAIGCFVTHCGWNSTLEALSLGVPTIAIPQWSDQRTNAKFIADVWKMGIRAPIDEKQIVRQDKFKDCIMEIMEGEKGKEIKSNATQWKTLAVGAFGEHGSSQKNIIEFVTSLINHHVLYKLTHFPHITQAKGRETIF</sequence>
<proteinExistence type="inferred from homology"/>
<dbReference type="PANTHER" id="PTHR11926:SF1545">
    <property type="entry name" value="GLYCOSYLTRANSFERASE"/>
    <property type="match status" value="1"/>
</dbReference>
<dbReference type="EC" id="2.4.1.-" evidence="5"/>
<dbReference type="PROSITE" id="PS00375">
    <property type="entry name" value="UDPGT"/>
    <property type="match status" value="1"/>
</dbReference>
<dbReference type="InterPro" id="IPR002213">
    <property type="entry name" value="UDP_glucos_trans"/>
</dbReference>
<evidence type="ECO:0000256" key="1">
    <source>
        <dbReference type="ARBA" id="ARBA00009995"/>
    </source>
</evidence>
<evidence type="ECO:0000256" key="2">
    <source>
        <dbReference type="ARBA" id="ARBA00022676"/>
    </source>
</evidence>
<accession>A0A396H7L4</accession>
<evidence type="ECO:0000256" key="3">
    <source>
        <dbReference type="ARBA" id="ARBA00022679"/>
    </source>
</evidence>
<reference evidence="7" key="1">
    <citation type="journal article" date="2018" name="Nat. Plants">
        <title>Whole-genome landscape of Medicago truncatula symbiotic genes.</title>
        <authorList>
            <person name="Pecrix Y."/>
            <person name="Staton S.E."/>
            <person name="Sallet E."/>
            <person name="Lelandais-Briere C."/>
            <person name="Moreau S."/>
            <person name="Carrere S."/>
            <person name="Blein T."/>
            <person name="Jardinaud M.F."/>
            <person name="Latrasse D."/>
            <person name="Zouine M."/>
            <person name="Zahm M."/>
            <person name="Kreplak J."/>
            <person name="Mayjonade B."/>
            <person name="Satge C."/>
            <person name="Perez M."/>
            <person name="Cauet S."/>
            <person name="Marande W."/>
            <person name="Chantry-Darmon C."/>
            <person name="Lopez-Roques C."/>
            <person name="Bouchez O."/>
            <person name="Berard A."/>
            <person name="Debelle F."/>
            <person name="Munos S."/>
            <person name="Bendahmane A."/>
            <person name="Berges H."/>
            <person name="Niebel A."/>
            <person name="Buitink J."/>
            <person name="Frugier F."/>
            <person name="Benhamed M."/>
            <person name="Crespi M."/>
            <person name="Gouzy J."/>
            <person name="Gamas P."/>
        </authorList>
    </citation>
    <scope>NUCLEOTIDE SEQUENCE [LARGE SCALE GENOMIC DNA]</scope>
    <source>
        <strain evidence="7">cv. Jemalong A17</strain>
    </source>
</reference>
<dbReference type="FunFam" id="3.40.50.2000:FF:000019">
    <property type="entry name" value="Glycosyltransferase"/>
    <property type="match status" value="1"/>
</dbReference>
<organism evidence="6 7">
    <name type="scientific">Medicago truncatula</name>
    <name type="common">Barrel medic</name>
    <name type="synonym">Medicago tribuloides</name>
    <dbReference type="NCBI Taxonomy" id="3880"/>
    <lineage>
        <taxon>Eukaryota</taxon>
        <taxon>Viridiplantae</taxon>
        <taxon>Streptophyta</taxon>
        <taxon>Embryophyta</taxon>
        <taxon>Tracheophyta</taxon>
        <taxon>Spermatophyta</taxon>
        <taxon>Magnoliopsida</taxon>
        <taxon>eudicotyledons</taxon>
        <taxon>Gunneridae</taxon>
        <taxon>Pentapetalae</taxon>
        <taxon>rosids</taxon>
        <taxon>fabids</taxon>
        <taxon>Fabales</taxon>
        <taxon>Fabaceae</taxon>
        <taxon>Papilionoideae</taxon>
        <taxon>50 kb inversion clade</taxon>
        <taxon>NPAAA clade</taxon>
        <taxon>Hologalegina</taxon>
        <taxon>IRL clade</taxon>
        <taxon>Trifolieae</taxon>
        <taxon>Medicago</taxon>
    </lineage>
</organism>
<dbReference type="Gramene" id="rna41729">
    <property type="protein sequence ID" value="RHN47165.1"/>
    <property type="gene ID" value="gene41729"/>
</dbReference>
<dbReference type="SUPFAM" id="SSF53756">
    <property type="entry name" value="UDP-Glycosyltransferase/glycogen phosphorylase"/>
    <property type="match status" value="1"/>
</dbReference>
<evidence type="ECO:0000256" key="4">
    <source>
        <dbReference type="RuleBase" id="RU003718"/>
    </source>
</evidence>
<name>A0A396H7L4_MEDTR</name>
<dbReference type="GO" id="GO:0032787">
    <property type="term" value="P:monocarboxylic acid metabolic process"/>
    <property type="evidence" value="ECO:0007669"/>
    <property type="project" value="UniProtKB-ARBA"/>
</dbReference>
<dbReference type="AlphaFoldDB" id="A0A396H7L4"/>
<keyword evidence="2 4" id="KW-0328">Glycosyltransferase</keyword>